<dbReference type="STRING" id="45071.Lpar_0848"/>
<reference evidence="4 5" key="1">
    <citation type="submission" date="2016-02" db="EMBL/GenBank/DDBJ databases">
        <title>Secondary metabolites in Legionella.</title>
        <authorList>
            <person name="Tobias N.J."/>
            <person name="Bode H.B."/>
        </authorList>
    </citation>
    <scope>NUCLEOTIDE SEQUENCE [LARGE SCALE GENOMIC DNA]</scope>
    <source>
        <strain evidence="4 5">DSM 19216</strain>
    </source>
</reference>
<sequence>MESKQSIDLSQMVIIPKLQAYLEVQKGKHGNDSFDFNVDKGGLCFGLSVCYSVMNKIGKSAWWNSALTAIITWDGSEESLNLPLALPDSDSLDETLETLLEKVVNYLYFNHGKLTTKNMITSPNYRQERFLQPGGYFEYLDSEGHIHSIVQDEAVSGDFDDKELKQLLDSPQTKNAIKNNICLIIFVKHSMALQFHDDQWWFFDPNNESGEISFNENDYTGLINTINIARQKLSSGSIHSPSLTILIAADNQCDLTQFRSAYKKITDERMNILNDNTIHLISLHNPEIIEDFINNKKLDIHQTFRQKSLLLWARGNIGIVNALVQQGINLNSVDPNTGETALYFFAYQRDDPEILEVLLNNGANMHIKNKNGMTPLDIAIVKGHIESVRVLLNHKSALDCDSLTSNNDSPVHLAIKENNIEVLKLLIDRGFKFDSPDDPKNSPLYLALKLKKYAIARYLISEGASLENIKLNKFEATTSFKLFADITNRDEFVNIISKTDHKNRLALISAIPATKLKSCLLQHVSMQDAILSINQQYVDRDIKKALFLGLLQICKNDLESGTSTYQPDFFLTQSTDLDVGKSKFILAANALMSAIINNQSLDDIYSENTSCLNHGPIADIYSELKQLEQTLTCENSAKPSPF</sequence>
<dbReference type="SUPFAM" id="SSF48403">
    <property type="entry name" value="Ankyrin repeat"/>
    <property type="match status" value="1"/>
</dbReference>
<evidence type="ECO:0000256" key="2">
    <source>
        <dbReference type="ARBA" id="ARBA00023043"/>
    </source>
</evidence>
<protein>
    <submittedName>
        <fullName evidence="4">Uncharacterized protein</fullName>
    </submittedName>
</protein>
<dbReference type="PROSITE" id="PS50088">
    <property type="entry name" value="ANK_REPEAT"/>
    <property type="match status" value="3"/>
</dbReference>
<dbReference type="OrthoDB" id="5637724at2"/>
<evidence type="ECO:0000256" key="1">
    <source>
        <dbReference type="ARBA" id="ARBA00022737"/>
    </source>
</evidence>
<comment type="caution">
    <text evidence="4">The sequence shown here is derived from an EMBL/GenBank/DDBJ whole genome shotgun (WGS) entry which is preliminary data.</text>
</comment>
<dbReference type="PATRIC" id="fig|45071.6.peg.910"/>
<keyword evidence="2 3" id="KW-0040">ANK repeat</keyword>
<dbReference type="Gene3D" id="1.25.40.20">
    <property type="entry name" value="Ankyrin repeat-containing domain"/>
    <property type="match status" value="2"/>
</dbReference>
<dbReference type="SMART" id="SM00248">
    <property type="entry name" value="ANK"/>
    <property type="match status" value="5"/>
</dbReference>
<keyword evidence="1" id="KW-0677">Repeat</keyword>
<feature type="repeat" description="ANK" evidence="3">
    <location>
        <begin position="406"/>
        <end position="438"/>
    </location>
</feature>
<feature type="repeat" description="ANK" evidence="3">
    <location>
        <begin position="337"/>
        <end position="370"/>
    </location>
</feature>
<organism evidence="4 5">
    <name type="scientific">Legionella parisiensis</name>
    <dbReference type="NCBI Taxonomy" id="45071"/>
    <lineage>
        <taxon>Bacteria</taxon>
        <taxon>Pseudomonadati</taxon>
        <taxon>Pseudomonadota</taxon>
        <taxon>Gammaproteobacteria</taxon>
        <taxon>Legionellales</taxon>
        <taxon>Legionellaceae</taxon>
        <taxon>Legionella</taxon>
    </lineage>
</organism>
<dbReference type="AlphaFoldDB" id="A0A1E5JN85"/>
<dbReference type="PROSITE" id="PS50297">
    <property type="entry name" value="ANK_REP_REGION"/>
    <property type="match status" value="3"/>
</dbReference>
<dbReference type="EMBL" id="LSOG01000082">
    <property type="protein sequence ID" value="OEH45996.1"/>
    <property type="molecule type" value="Genomic_DNA"/>
</dbReference>
<evidence type="ECO:0000256" key="3">
    <source>
        <dbReference type="PROSITE-ProRule" id="PRU00023"/>
    </source>
</evidence>
<keyword evidence="5" id="KW-1185">Reference proteome</keyword>
<dbReference type="InterPro" id="IPR002110">
    <property type="entry name" value="Ankyrin_rpt"/>
</dbReference>
<name>A0A1E5JN85_9GAMM</name>
<gene>
    <name evidence="4" type="ORF">lpari_03048</name>
</gene>
<proteinExistence type="predicted"/>
<evidence type="ECO:0000313" key="5">
    <source>
        <dbReference type="Proteomes" id="UP000095229"/>
    </source>
</evidence>
<dbReference type="Proteomes" id="UP000095229">
    <property type="component" value="Unassembled WGS sequence"/>
</dbReference>
<evidence type="ECO:0000313" key="4">
    <source>
        <dbReference type="EMBL" id="OEH45996.1"/>
    </source>
</evidence>
<dbReference type="PANTHER" id="PTHR24198:SF165">
    <property type="entry name" value="ANKYRIN REPEAT-CONTAINING PROTEIN-RELATED"/>
    <property type="match status" value="1"/>
</dbReference>
<dbReference type="RefSeq" id="WP_058516749.1">
    <property type="nucleotide sequence ID" value="NZ_CAAAIE010000002.1"/>
</dbReference>
<dbReference type="Pfam" id="PF12796">
    <property type="entry name" value="Ank_2"/>
    <property type="match status" value="2"/>
</dbReference>
<feature type="repeat" description="ANK" evidence="3">
    <location>
        <begin position="371"/>
        <end position="403"/>
    </location>
</feature>
<dbReference type="InterPro" id="IPR036770">
    <property type="entry name" value="Ankyrin_rpt-contain_sf"/>
</dbReference>
<accession>A0A1E5JN85</accession>
<dbReference type="PANTHER" id="PTHR24198">
    <property type="entry name" value="ANKYRIN REPEAT AND PROTEIN KINASE DOMAIN-CONTAINING PROTEIN"/>
    <property type="match status" value="1"/>
</dbReference>